<feature type="compositionally biased region" description="Polar residues" evidence="6">
    <location>
        <begin position="1505"/>
        <end position="1526"/>
    </location>
</feature>
<dbReference type="GO" id="GO:0016926">
    <property type="term" value="P:protein desumoylation"/>
    <property type="evidence" value="ECO:0007669"/>
    <property type="project" value="TreeGrafter"/>
</dbReference>
<evidence type="ECO:0000256" key="4">
    <source>
        <dbReference type="ARBA" id="ARBA00022786"/>
    </source>
</evidence>
<feature type="region of interest" description="Disordered" evidence="6">
    <location>
        <begin position="1373"/>
        <end position="1411"/>
    </location>
</feature>
<dbReference type="GO" id="GO:0070139">
    <property type="term" value="F:SUMO-specific endopeptidase activity"/>
    <property type="evidence" value="ECO:0007669"/>
    <property type="project" value="TreeGrafter"/>
</dbReference>
<accession>W9C8K1</accession>
<feature type="compositionally biased region" description="Polar residues" evidence="6">
    <location>
        <begin position="1028"/>
        <end position="1053"/>
    </location>
</feature>
<dbReference type="InterPro" id="IPR003653">
    <property type="entry name" value="Peptidase_C48_C"/>
</dbReference>
<dbReference type="SUPFAM" id="SSF54001">
    <property type="entry name" value="Cysteine proteinases"/>
    <property type="match status" value="1"/>
</dbReference>
<feature type="compositionally biased region" description="Basic and acidic residues" evidence="6">
    <location>
        <begin position="767"/>
        <end position="781"/>
    </location>
</feature>
<feature type="compositionally biased region" description="Basic and acidic residues" evidence="6">
    <location>
        <begin position="14"/>
        <end position="28"/>
    </location>
</feature>
<feature type="compositionally biased region" description="Low complexity" evidence="6">
    <location>
        <begin position="1111"/>
        <end position="1123"/>
    </location>
</feature>
<dbReference type="EMBL" id="AYSA01000341">
    <property type="protein sequence ID" value="ESZ93082.1"/>
    <property type="molecule type" value="Genomic_DNA"/>
</dbReference>
<dbReference type="Gene3D" id="1.10.418.20">
    <property type="match status" value="2"/>
</dbReference>
<sequence>MDSIEKPQATQWKSKKDENKTRFSEKGSKLRTISNSDEITAPLDIYDPLIKPKNLVVIDDPDSAEAEGTSKATIQKRALTTRTSLNLEDIKSLKTISNIFNNNLRQTSHQQKHTYERFSSVGAQTPCSRRQQSFIDSIETIGPHSLNHSFHHSLMNPQHISEIDGNNGVGIEKALGQIAGKSELESNGSVFHIDDLEQAETNNIQKVSHLESIELSDSDASNKKSTIVHINDVDGLDDHSAIITAVDDDAQEQGTPDPSKTTKKNEWDFARRYRKHTNNPQVSRTPQAPKAVTQTNTNMARTSPQGPIKPVNRLGNPQTAATPSHNRGFDPHSGGSYKRRKTEASSFTRNGMISKDINLDQEPKQDQRHVRQNSTESQYNNSSYLEFGPERNFPDYRVKEYQAVHDLVQLGKKKSTHSHKVNRKVGSQDSINGNSGFRAEQTANAKRIVNSSHLRNSEDPIEDELQAPESTPKITPRVETPFNGNAHLPPGRQFPHSRAKGPSRPLNFLHSQPSRQISLNLMQNRRALGDLPVEDGSEDELAKENWPEVSIRREADESYDKKKLYDDGGDESYEYEQSLSTEGDIARTDFGKCGNGNQKEPRQEMSEKYRVISLFSESEYWVDPKSSLGDFFMLQDIHTRDLTLVDDSGEFVKSFVITSESIKKLKRSQGSSKIVLWKSSDRINVRGPRIYIEFYNELIAKTAGDALEQPGMKTIWEISTQMDSIFHHVREELTKFLRQRAAQKLKQDLAQPDDIKLMVANEHKRIGQGDREGGMDVDGQRRTRKFGSRNEDIALNPPKRPKLIHAMQTEFNAGGHKVRSNKSEISPANFYDAPSKATGSRASLRSADKPESYKTAPKERTPSPEPERWSQVNTGWVEDWHKSVVYPKTGKKTATVDKQDIYRLDEGEFLNDNLIMFYLLWLEQQHPKLTNRVYVHNTFFYASLTKTVRGKRGINYEAVERWTAKVDLLTYDYIVVPVNENAHWYVAIICNAPKLLDTETKEQLQSVENGANIELDRGRGIESRDTSKPITPSESPQPTPKISVNDTHNTGVDNSFEHLSLFNTTENETPLDVEPAESVPPNNHGLPSVSPEVETGNAASSKSATHVINLAQSSSPSAKADSAAKGKRRLATRNYDPKQPRIITLDSLGLKHSPTCVNLRDYMVAEIKAKKGTLITPPKNLGMAAKTQSIDEGTGRYLGKGLPLQGNFCDCGVYLLSYMEEFFERPDGFIEDIMENKHEVDGDRNDAPAFRAKIRELLFELQAEQARGSEAAKKTKLAKRRKDAPLMPIDKTEPPNLQTASLSALRSFRQQPVSDISTRNVGRNHDTLTDAARMAQNPAQNLKSEEVISIGDSQDIFQEQCVEESTLSRVKNVDNRTIKERSRARGRDKDPRQTTNSAVKYGPSEPPVRVEIPDSFEDQESTQEIANRQPLAQQPKTVVELDRDGDNESQVGESLPGSDSQGATNGIGKVVGKILYDFFLPGKKDDVGQTASKGRVSRPKPVPESQGQDGIQALENPSHSVDTHSGMNLPRRLNHSTKSRQCFQALRSPSPDLDNSRVSQSKKMSFSSNHVDLVSSAKSEKRNDNRVDLTEDGHDEMLLDQTNFPDVQEIPSSPLSAGSRERDQSSRQLTHSGRKDGEKDPGRFRHPAAEKFVGQRQLSGRDPAEETMIAQSKGEILQRKQ</sequence>
<dbReference type="PROSITE" id="PS50600">
    <property type="entry name" value="ULP_PROTEASE"/>
    <property type="match status" value="1"/>
</dbReference>
<feature type="compositionally biased region" description="Polar residues" evidence="6">
    <location>
        <begin position="425"/>
        <end position="436"/>
    </location>
</feature>
<dbReference type="GO" id="GO:0005634">
    <property type="term" value="C:nucleus"/>
    <property type="evidence" value="ECO:0007669"/>
    <property type="project" value="TreeGrafter"/>
</dbReference>
<feature type="compositionally biased region" description="Basic and acidic residues" evidence="6">
    <location>
        <begin position="1014"/>
        <end position="1027"/>
    </location>
</feature>
<keyword evidence="2" id="KW-0597">Phosphoprotein</keyword>
<feature type="region of interest" description="Disordered" evidence="6">
    <location>
        <begin position="488"/>
        <end position="507"/>
    </location>
</feature>
<feature type="region of interest" description="Disordered" evidence="6">
    <location>
        <begin position="297"/>
        <end position="386"/>
    </location>
</feature>
<feature type="region of interest" description="Disordered" evidence="6">
    <location>
        <begin position="412"/>
        <end position="436"/>
    </location>
</feature>
<evidence type="ECO:0000256" key="2">
    <source>
        <dbReference type="ARBA" id="ARBA00022553"/>
    </source>
</evidence>
<evidence type="ECO:0000313" key="9">
    <source>
        <dbReference type="Proteomes" id="UP000019487"/>
    </source>
</evidence>
<feature type="compositionally biased region" description="Basic residues" evidence="6">
    <location>
        <begin position="412"/>
        <end position="423"/>
    </location>
</feature>
<name>W9C8K1_SCLBF</name>
<dbReference type="Gene3D" id="3.30.310.130">
    <property type="entry name" value="Ubiquitin-related"/>
    <property type="match status" value="1"/>
</dbReference>
<dbReference type="InterPro" id="IPR038765">
    <property type="entry name" value="Papain-like_cys_pep_sf"/>
</dbReference>
<feature type="compositionally biased region" description="Polar residues" evidence="6">
    <location>
        <begin position="1556"/>
        <end position="1570"/>
    </location>
</feature>
<evidence type="ECO:0000256" key="1">
    <source>
        <dbReference type="ARBA" id="ARBA00005234"/>
    </source>
</evidence>
<feature type="region of interest" description="Disordered" evidence="6">
    <location>
        <begin position="1482"/>
        <end position="1532"/>
    </location>
</feature>
<feature type="region of interest" description="Disordered" evidence="6">
    <location>
        <begin position="1600"/>
        <end position="1681"/>
    </location>
</feature>
<feature type="compositionally biased region" description="Basic and acidic residues" evidence="6">
    <location>
        <begin position="1633"/>
        <end position="1649"/>
    </location>
</feature>
<dbReference type="PANTHER" id="PTHR46896">
    <property type="entry name" value="SENTRIN-SPECIFIC PROTEASE"/>
    <property type="match status" value="1"/>
</dbReference>
<keyword evidence="9" id="KW-1185">Reference proteome</keyword>
<feature type="region of interest" description="Disordered" evidence="6">
    <location>
        <begin position="1546"/>
        <end position="1587"/>
    </location>
</feature>
<dbReference type="Pfam" id="PF02902">
    <property type="entry name" value="Peptidase_C48"/>
    <property type="match status" value="1"/>
</dbReference>
<evidence type="ECO:0000313" key="8">
    <source>
        <dbReference type="EMBL" id="ESZ93082.1"/>
    </source>
</evidence>
<comment type="caution">
    <text evidence="8">The sequence shown here is derived from an EMBL/GenBank/DDBJ whole genome shotgun (WGS) entry which is preliminary data.</text>
</comment>
<gene>
    <name evidence="8" type="ORF">SBOR_6512</name>
</gene>
<organism evidence="8 9">
    <name type="scientific">Sclerotinia borealis (strain F-4128)</name>
    <dbReference type="NCBI Taxonomy" id="1432307"/>
    <lineage>
        <taxon>Eukaryota</taxon>
        <taxon>Fungi</taxon>
        <taxon>Dikarya</taxon>
        <taxon>Ascomycota</taxon>
        <taxon>Pezizomycotina</taxon>
        <taxon>Leotiomycetes</taxon>
        <taxon>Helotiales</taxon>
        <taxon>Sclerotiniaceae</taxon>
        <taxon>Sclerotinia</taxon>
    </lineage>
</organism>
<keyword evidence="3" id="KW-0645">Protease</keyword>
<feature type="region of interest" description="Disordered" evidence="6">
    <location>
        <begin position="247"/>
        <end position="266"/>
    </location>
</feature>
<dbReference type="PANTHER" id="PTHR46896:SF3">
    <property type="entry name" value="FI06413P-RELATED"/>
    <property type="match status" value="1"/>
</dbReference>
<dbReference type="InterPro" id="IPR051947">
    <property type="entry name" value="Sentrin-specific_protease"/>
</dbReference>
<feature type="compositionally biased region" description="Polar residues" evidence="6">
    <location>
        <begin position="1448"/>
        <end position="1464"/>
    </location>
</feature>
<feature type="compositionally biased region" description="Polar residues" evidence="6">
    <location>
        <begin position="1097"/>
        <end position="1106"/>
    </location>
</feature>
<feature type="compositionally biased region" description="Polar residues" evidence="6">
    <location>
        <begin position="1600"/>
        <end position="1616"/>
    </location>
</feature>
<feature type="compositionally biased region" description="Basic and acidic residues" evidence="6">
    <location>
        <begin position="357"/>
        <end position="369"/>
    </location>
</feature>
<dbReference type="OrthoDB" id="442460at2759"/>
<dbReference type="Proteomes" id="UP000019487">
    <property type="component" value="Unassembled WGS sequence"/>
</dbReference>
<dbReference type="HOGENOM" id="CLU_244401_0_0_1"/>
<evidence type="ECO:0000256" key="3">
    <source>
        <dbReference type="ARBA" id="ARBA00022670"/>
    </source>
</evidence>
<feature type="region of interest" description="Disordered" evidence="6">
    <location>
        <begin position="1"/>
        <end position="34"/>
    </location>
</feature>
<dbReference type="GO" id="GO:0006508">
    <property type="term" value="P:proteolysis"/>
    <property type="evidence" value="ECO:0007669"/>
    <property type="project" value="UniProtKB-KW"/>
</dbReference>
<feature type="region of interest" description="Disordered" evidence="6">
    <location>
        <begin position="1008"/>
        <end position="1054"/>
    </location>
</feature>
<feature type="compositionally biased region" description="Basic and acidic residues" evidence="6">
    <location>
        <begin position="1373"/>
        <end position="1392"/>
    </location>
</feature>
<feature type="region of interest" description="Disordered" evidence="6">
    <location>
        <begin position="1067"/>
        <end position="1131"/>
    </location>
</feature>
<protein>
    <recommendedName>
        <fullName evidence="7">Ubiquitin-like protease family profile domain-containing protein</fullName>
    </recommendedName>
</protein>
<dbReference type="GO" id="GO:0005737">
    <property type="term" value="C:cytoplasm"/>
    <property type="evidence" value="ECO:0007669"/>
    <property type="project" value="TreeGrafter"/>
</dbReference>
<feature type="compositionally biased region" description="Polar residues" evidence="6">
    <location>
        <begin position="315"/>
        <end position="325"/>
    </location>
</feature>
<reference evidence="8 9" key="1">
    <citation type="journal article" date="2014" name="Genome Announc.">
        <title>Draft genome sequence of Sclerotinia borealis, a psychrophilic plant pathogenic fungus.</title>
        <authorList>
            <person name="Mardanov A.V."/>
            <person name="Beletsky A.V."/>
            <person name="Kadnikov V.V."/>
            <person name="Ignatov A.N."/>
            <person name="Ravin N.V."/>
        </authorList>
    </citation>
    <scope>NUCLEOTIDE SEQUENCE [LARGE SCALE GENOMIC DNA]</scope>
    <source>
        <strain evidence="9">F-4157</strain>
    </source>
</reference>
<evidence type="ECO:0000256" key="6">
    <source>
        <dbReference type="SAM" id="MobiDB-lite"/>
    </source>
</evidence>
<feature type="region of interest" description="Disordered" evidence="6">
    <location>
        <begin position="1444"/>
        <end position="1465"/>
    </location>
</feature>
<comment type="similarity">
    <text evidence="1">Belongs to the peptidase C48 family.</text>
</comment>
<feature type="compositionally biased region" description="Basic and acidic residues" evidence="6">
    <location>
        <begin position="1578"/>
        <end position="1587"/>
    </location>
</feature>
<feature type="compositionally biased region" description="Polar residues" evidence="6">
    <location>
        <begin position="372"/>
        <end position="384"/>
    </location>
</feature>
<feature type="region of interest" description="Disordered" evidence="6">
    <location>
        <begin position="767"/>
        <end position="870"/>
    </location>
</feature>
<keyword evidence="4" id="KW-0833">Ubl conjugation pathway</keyword>
<evidence type="ECO:0000256" key="5">
    <source>
        <dbReference type="ARBA" id="ARBA00022801"/>
    </source>
</evidence>
<dbReference type="STRING" id="1432307.W9C8K1"/>
<keyword evidence="5" id="KW-0378">Hydrolase</keyword>
<proteinExistence type="inferred from homology"/>
<feature type="domain" description="Ubiquitin-like protease family profile" evidence="7">
    <location>
        <begin position="894"/>
        <end position="1222"/>
    </location>
</feature>
<evidence type="ECO:0000259" key="7">
    <source>
        <dbReference type="PROSITE" id="PS50600"/>
    </source>
</evidence>
<feature type="compositionally biased region" description="Basic and acidic residues" evidence="6">
    <location>
        <begin position="846"/>
        <end position="868"/>
    </location>
</feature>